<dbReference type="KEGG" id="wei:EQG49_09480"/>
<keyword evidence="4 6" id="KW-1133">Transmembrane helix</keyword>
<dbReference type="PROSITE" id="PS50850">
    <property type="entry name" value="MFS"/>
    <property type="match status" value="1"/>
</dbReference>
<feature type="chain" id="PRO_5038720871" evidence="7">
    <location>
        <begin position="32"/>
        <end position="454"/>
    </location>
</feature>
<dbReference type="PANTHER" id="PTHR42718">
    <property type="entry name" value="MAJOR FACILITATOR SUPERFAMILY MULTIDRUG TRANSPORTER MFSC"/>
    <property type="match status" value="1"/>
</dbReference>
<proteinExistence type="predicted"/>
<dbReference type="RefSeq" id="WP_133363751.1">
    <property type="nucleotide sequence ID" value="NZ_CP037940.1"/>
</dbReference>
<evidence type="ECO:0000256" key="2">
    <source>
        <dbReference type="ARBA" id="ARBA00022448"/>
    </source>
</evidence>
<name>A0A4P6YV43_9LACO</name>
<dbReference type="OrthoDB" id="9816041at2"/>
<feature type="transmembrane region" description="Helical" evidence="6">
    <location>
        <begin position="266"/>
        <end position="287"/>
    </location>
</feature>
<feature type="domain" description="Major facilitator superfamily (MFS) profile" evidence="8">
    <location>
        <begin position="12"/>
        <end position="454"/>
    </location>
</feature>
<evidence type="ECO:0000256" key="6">
    <source>
        <dbReference type="SAM" id="Phobius"/>
    </source>
</evidence>
<feature type="transmembrane region" description="Helical" evidence="6">
    <location>
        <begin position="293"/>
        <end position="312"/>
    </location>
</feature>
<dbReference type="PANTHER" id="PTHR42718:SF9">
    <property type="entry name" value="MAJOR FACILITATOR SUPERFAMILY MULTIDRUG TRANSPORTER MFSC"/>
    <property type="match status" value="1"/>
</dbReference>
<evidence type="ECO:0000256" key="3">
    <source>
        <dbReference type="ARBA" id="ARBA00022692"/>
    </source>
</evidence>
<evidence type="ECO:0000259" key="8">
    <source>
        <dbReference type="PROSITE" id="PS50850"/>
    </source>
</evidence>
<feature type="transmembrane region" description="Helical" evidence="6">
    <location>
        <begin position="356"/>
        <end position="378"/>
    </location>
</feature>
<dbReference type="InterPro" id="IPR036259">
    <property type="entry name" value="MFS_trans_sf"/>
</dbReference>
<evidence type="ECO:0000256" key="7">
    <source>
        <dbReference type="SAM" id="SignalP"/>
    </source>
</evidence>
<dbReference type="Gene3D" id="1.20.1250.20">
    <property type="entry name" value="MFS general substrate transporter like domains"/>
    <property type="match status" value="2"/>
</dbReference>
<feature type="transmembrane region" description="Helical" evidence="6">
    <location>
        <begin position="222"/>
        <end position="245"/>
    </location>
</feature>
<evidence type="ECO:0000256" key="1">
    <source>
        <dbReference type="ARBA" id="ARBA00004651"/>
    </source>
</evidence>
<feature type="signal peptide" evidence="7">
    <location>
        <begin position="1"/>
        <end position="31"/>
    </location>
</feature>
<feature type="transmembrane region" description="Helical" evidence="6">
    <location>
        <begin position="333"/>
        <end position="350"/>
    </location>
</feature>
<feature type="transmembrane region" description="Helical" evidence="6">
    <location>
        <begin position="49"/>
        <end position="71"/>
    </location>
</feature>
<dbReference type="Proteomes" id="UP000292886">
    <property type="component" value="Chromosome"/>
</dbReference>
<feature type="transmembrane region" description="Helical" evidence="6">
    <location>
        <begin position="399"/>
        <end position="418"/>
    </location>
</feature>
<dbReference type="SUPFAM" id="SSF103473">
    <property type="entry name" value="MFS general substrate transporter"/>
    <property type="match status" value="1"/>
</dbReference>
<evidence type="ECO:0000313" key="10">
    <source>
        <dbReference type="Proteomes" id="UP000292886"/>
    </source>
</evidence>
<keyword evidence="10" id="KW-1185">Reference proteome</keyword>
<dbReference type="GO" id="GO:0005886">
    <property type="term" value="C:plasma membrane"/>
    <property type="evidence" value="ECO:0007669"/>
    <property type="project" value="UniProtKB-SubCell"/>
</dbReference>
<feature type="transmembrane region" description="Helical" evidence="6">
    <location>
        <begin position="197"/>
        <end position="216"/>
    </location>
</feature>
<organism evidence="9 10">
    <name type="scientific">Periweissella cryptocerci</name>
    <dbReference type="NCBI Taxonomy" id="2506420"/>
    <lineage>
        <taxon>Bacteria</taxon>
        <taxon>Bacillati</taxon>
        <taxon>Bacillota</taxon>
        <taxon>Bacilli</taxon>
        <taxon>Lactobacillales</taxon>
        <taxon>Lactobacillaceae</taxon>
        <taxon>Periweissella</taxon>
    </lineage>
</organism>
<sequence length="454" mass="49154">MHNLTKTQRTWFMITLLGATFSMSISQSALATAYPSIMKQFELTAGTVQWLTTGFMLLMTIMMPISPWLLANFKFKPLFNMILLTFIIGTLMAVLAHSWNILLVGRLIEGIAVGALFPTFQSVLLAITPEAERGQVMGKAGLVMGSALATGPIVSGVVLQYLSWRALFGVFLVILILILILAQFFMRNVTSLKPYKLDWLSTVTIIGFAGLIYAINMLTAKAWSSALIVGGISIILTGIFIYRQLHMDAPLLDIKVFKSSVFTKSVFLTGISYIGLIVTTVLMPLYYQVILHLPILASGLLMVPAAVGLSLLNPRSGKMLDYLGAKKTVMTGLGMMIVGFGLLALPFGQLSLWKSLIAAMIIEGGNAFAMMPAVTFGANTLTASQIPHGTAITTTVRQMLGSLGVMVAMAILTVVSQAERQVDMAVQGFHVAFISFMIIELIGVIVTITLPNKK</sequence>
<evidence type="ECO:0000256" key="5">
    <source>
        <dbReference type="ARBA" id="ARBA00023136"/>
    </source>
</evidence>
<feature type="transmembrane region" description="Helical" evidence="6">
    <location>
        <begin position="78"/>
        <end position="99"/>
    </location>
</feature>
<protein>
    <submittedName>
        <fullName evidence="9">MFS transporter</fullName>
    </submittedName>
</protein>
<accession>A0A4P6YV43</accession>
<keyword evidence="3 6" id="KW-0812">Transmembrane</keyword>
<dbReference type="InterPro" id="IPR020846">
    <property type="entry name" value="MFS_dom"/>
</dbReference>
<dbReference type="InterPro" id="IPR011701">
    <property type="entry name" value="MFS"/>
</dbReference>
<gene>
    <name evidence="9" type="ORF">EQG49_09480</name>
</gene>
<evidence type="ECO:0000256" key="4">
    <source>
        <dbReference type="ARBA" id="ARBA00022989"/>
    </source>
</evidence>
<keyword evidence="7" id="KW-0732">Signal</keyword>
<feature type="transmembrane region" description="Helical" evidence="6">
    <location>
        <begin position="111"/>
        <end position="128"/>
    </location>
</feature>
<dbReference type="EMBL" id="CP037940">
    <property type="protein sequence ID" value="QBO36674.1"/>
    <property type="molecule type" value="Genomic_DNA"/>
</dbReference>
<reference evidence="10" key="1">
    <citation type="submission" date="2019-03" db="EMBL/GenBank/DDBJ databases">
        <title>Weissella sp. 26KH-42 Genome sequencing.</title>
        <authorList>
            <person name="Heo J."/>
            <person name="Kim S.-J."/>
            <person name="Kim J.-S."/>
            <person name="Hong S.-B."/>
            <person name="Kwon S.-W."/>
        </authorList>
    </citation>
    <scope>NUCLEOTIDE SEQUENCE [LARGE SCALE GENOMIC DNA]</scope>
    <source>
        <strain evidence="10">26KH-42</strain>
    </source>
</reference>
<evidence type="ECO:0000313" key="9">
    <source>
        <dbReference type="EMBL" id="QBO36674.1"/>
    </source>
</evidence>
<feature type="transmembrane region" description="Helical" evidence="6">
    <location>
        <begin position="167"/>
        <end position="185"/>
    </location>
</feature>
<dbReference type="GO" id="GO:0022857">
    <property type="term" value="F:transmembrane transporter activity"/>
    <property type="evidence" value="ECO:0007669"/>
    <property type="project" value="InterPro"/>
</dbReference>
<dbReference type="Pfam" id="PF07690">
    <property type="entry name" value="MFS_1"/>
    <property type="match status" value="1"/>
</dbReference>
<feature type="transmembrane region" description="Helical" evidence="6">
    <location>
        <begin position="430"/>
        <end position="450"/>
    </location>
</feature>
<keyword evidence="5 6" id="KW-0472">Membrane</keyword>
<dbReference type="AlphaFoldDB" id="A0A4P6YV43"/>
<comment type="subcellular location">
    <subcellularLocation>
        <location evidence="1">Cell membrane</location>
        <topology evidence="1">Multi-pass membrane protein</topology>
    </subcellularLocation>
</comment>
<feature type="transmembrane region" description="Helical" evidence="6">
    <location>
        <begin position="140"/>
        <end position="161"/>
    </location>
</feature>
<keyword evidence="2" id="KW-0813">Transport</keyword>